<evidence type="ECO:0000256" key="1">
    <source>
        <dbReference type="SAM" id="MobiDB-lite"/>
    </source>
</evidence>
<proteinExistence type="predicted"/>
<name>A0ABM8NJY7_9BURK</name>
<feature type="compositionally biased region" description="Polar residues" evidence="1">
    <location>
        <begin position="1"/>
        <end position="18"/>
    </location>
</feature>
<protein>
    <submittedName>
        <fullName evidence="2">Uncharacterized protein</fullName>
    </submittedName>
</protein>
<feature type="region of interest" description="Disordered" evidence="1">
    <location>
        <begin position="1"/>
        <end position="21"/>
    </location>
</feature>
<accession>A0ABM8NJY7</accession>
<organism evidence="2 3">
    <name type="scientific">Paraburkholderia hiiakae</name>
    <dbReference type="NCBI Taxonomy" id="1081782"/>
    <lineage>
        <taxon>Bacteria</taxon>
        <taxon>Pseudomonadati</taxon>
        <taxon>Pseudomonadota</taxon>
        <taxon>Betaproteobacteria</taxon>
        <taxon>Burkholderiales</taxon>
        <taxon>Burkholderiaceae</taxon>
        <taxon>Paraburkholderia</taxon>
    </lineage>
</organism>
<evidence type="ECO:0000313" key="3">
    <source>
        <dbReference type="Proteomes" id="UP000656319"/>
    </source>
</evidence>
<evidence type="ECO:0000313" key="2">
    <source>
        <dbReference type="EMBL" id="CAD6529286.1"/>
    </source>
</evidence>
<sequence length="390" mass="43733">MVANSESRSGQAIEQPANTRPRLAATAAAQSRLFERYPLFFRAVKASEAYPSNIGNFGIQCGAGWYRLIEQAARQIEREFRKAWGARLENMTCLEHALLLEQEGCYPTLPICTDIRQVDGVLEIVLANGFLYEPATWSRLIDIAQNIKKKSCLVCECCGKRGKMRKANWQRVYCDGCVTPIGDFDEPDLDDGDVTSVRHVRGTKAIHAVSELHTASVLRPTDKDASYRGPRLPSKGRRETSCFRRDRRSASRTDWRWQRMSEDPLRIELLDGEYTSHAVQLARLCLIEGNVLNEREPSSVLEETRWVLELQAKRYRAIRPTGSCFTVLVSRSVASELTPLVRLDVFARQGLASAGVVSQSPRWDTAPVMYSPEDGALEIACKILGVAVPL</sequence>
<dbReference type="Proteomes" id="UP000656319">
    <property type="component" value="Unassembled WGS sequence"/>
</dbReference>
<reference evidence="2 3" key="1">
    <citation type="submission" date="2020-10" db="EMBL/GenBank/DDBJ databases">
        <authorList>
            <person name="Peeters C."/>
        </authorList>
    </citation>
    <scope>NUCLEOTIDE SEQUENCE [LARGE SCALE GENOMIC DNA]</scope>
    <source>
        <strain evidence="2 3">LMG 27952</strain>
    </source>
</reference>
<dbReference type="EMBL" id="CAJHCQ010000005">
    <property type="protein sequence ID" value="CAD6529286.1"/>
    <property type="molecule type" value="Genomic_DNA"/>
</dbReference>
<comment type="caution">
    <text evidence="2">The sequence shown here is derived from an EMBL/GenBank/DDBJ whole genome shotgun (WGS) entry which is preliminary data.</text>
</comment>
<gene>
    <name evidence="2" type="ORF">LMG27952_02283</name>
</gene>
<keyword evidence="3" id="KW-1185">Reference proteome</keyword>